<organism evidence="1 2">
    <name type="scientific">Pterulicium gracile</name>
    <dbReference type="NCBI Taxonomy" id="1884261"/>
    <lineage>
        <taxon>Eukaryota</taxon>
        <taxon>Fungi</taxon>
        <taxon>Dikarya</taxon>
        <taxon>Basidiomycota</taxon>
        <taxon>Agaricomycotina</taxon>
        <taxon>Agaricomycetes</taxon>
        <taxon>Agaricomycetidae</taxon>
        <taxon>Agaricales</taxon>
        <taxon>Pleurotineae</taxon>
        <taxon>Pterulaceae</taxon>
        <taxon>Pterulicium</taxon>
    </lineage>
</organism>
<name>A0A5C3QIY9_9AGAR</name>
<dbReference type="EMBL" id="ML178826">
    <property type="protein sequence ID" value="TFL01120.1"/>
    <property type="molecule type" value="Genomic_DNA"/>
</dbReference>
<dbReference type="AlphaFoldDB" id="A0A5C3QIY9"/>
<dbReference type="InterPro" id="IPR032675">
    <property type="entry name" value="LRR_dom_sf"/>
</dbReference>
<dbReference type="OrthoDB" id="3256662at2759"/>
<proteinExistence type="predicted"/>
<sequence>MPGFKFNWSTPSRMVGTRPLPIISNEIYLEIFEYLEPSPEMHIDECKAIWSNLADVCCFFCAHFMGKIYEEFTFEVEKNTSGSSKDKTRKYITRICRGINEKAKLHTLVGSRVQRCIIRNWPVGGNEDGQVDLVLGAFLGLYTTAITRMPSLHTLRLESTFIGEELFSAVLKCRHLTRLELVDCRFDSSEDMAFLATKLRTASSLGGLRIQNICVMSTTAPPEIAALFRKAICAWKGLAHWRTAGEFLNASDLSALRNPNKLHSLVLSRAEDPQHLADFLQSCTQLQRLEVTSHPMDFETKFIVNAAAVPLLTHLHSTTAIAQQLVKGRRITYLRLCWVEFSRVSAHFLENMKTLQSLSIPYLLYDPTITLPRLTYVSVEIDATRTLFMWNDGVSVSAIAELPPKFLNQLQSITFRIRLDPHMRSLVVNANLLKEQQALLVELKQGVETPNLTKVCLDGIIRWIWLEDRKVWIPSMMSLADEEEKVKGEVDPMVLSGFVRDVLANTAPQDDVPDSTYRDVW</sequence>
<evidence type="ECO:0008006" key="3">
    <source>
        <dbReference type="Google" id="ProtNLM"/>
    </source>
</evidence>
<gene>
    <name evidence="1" type="ORF">BDV98DRAFT_568492</name>
</gene>
<protein>
    <recommendedName>
        <fullName evidence="3">F-box domain-containing protein</fullName>
    </recommendedName>
</protein>
<keyword evidence="2" id="KW-1185">Reference proteome</keyword>
<evidence type="ECO:0000313" key="1">
    <source>
        <dbReference type="EMBL" id="TFL01120.1"/>
    </source>
</evidence>
<reference evidence="1 2" key="1">
    <citation type="journal article" date="2019" name="Nat. Ecol. Evol.">
        <title>Megaphylogeny resolves global patterns of mushroom evolution.</title>
        <authorList>
            <person name="Varga T."/>
            <person name="Krizsan K."/>
            <person name="Foldi C."/>
            <person name="Dima B."/>
            <person name="Sanchez-Garcia M."/>
            <person name="Sanchez-Ramirez S."/>
            <person name="Szollosi G.J."/>
            <person name="Szarkandi J.G."/>
            <person name="Papp V."/>
            <person name="Albert L."/>
            <person name="Andreopoulos W."/>
            <person name="Angelini C."/>
            <person name="Antonin V."/>
            <person name="Barry K.W."/>
            <person name="Bougher N.L."/>
            <person name="Buchanan P."/>
            <person name="Buyck B."/>
            <person name="Bense V."/>
            <person name="Catcheside P."/>
            <person name="Chovatia M."/>
            <person name="Cooper J."/>
            <person name="Damon W."/>
            <person name="Desjardin D."/>
            <person name="Finy P."/>
            <person name="Geml J."/>
            <person name="Haridas S."/>
            <person name="Hughes K."/>
            <person name="Justo A."/>
            <person name="Karasinski D."/>
            <person name="Kautmanova I."/>
            <person name="Kiss B."/>
            <person name="Kocsube S."/>
            <person name="Kotiranta H."/>
            <person name="LaButti K.M."/>
            <person name="Lechner B.E."/>
            <person name="Liimatainen K."/>
            <person name="Lipzen A."/>
            <person name="Lukacs Z."/>
            <person name="Mihaltcheva S."/>
            <person name="Morgado L.N."/>
            <person name="Niskanen T."/>
            <person name="Noordeloos M.E."/>
            <person name="Ohm R.A."/>
            <person name="Ortiz-Santana B."/>
            <person name="Ovrebo C."/>
            <person name="Racz N."/>
            <person name="Riley R."/>
            <person name="Savchenko A."/>
            <person name="Shiryaev A."/>
            <person name="Soop K."/>
            <person name="Spirin V."/>
            <person name="Szebenyi C."/>
            <person name="Tomsovsky M."/>
            <person name="Tulloss R.E."/>
            <person name="Uehling J."/>
            <person name="Grigoriev I.V."/>
            <person name="Vagvolgyi C."/>
            <person name="Papp T."/>
            <person name="Martin F.M."/>
            <person name="Miettinen O."/>
            <person name="Hibbett D.S."/>
            <person name="Nagy L.G."/>
        </authorList>
    </citation>
    <scope>NUCLEOTIDE SEQUENCE [LARGE SCALE GENOMIC DNA]</scope>
    <source>
        <strain evidence="1 2">CBS 309.79</strain>
    </source>
</reference>
<accession>A0A5C3QIY9</accession>
<dbReference type="Gene3D" id="3.80.10.10">
    <property type="entry name" value="Ribonuclease Inhibitor"/>
    <property type="match status" value="1"/>
</dbReference>
<dbReference type="Proteomes" id="UP000305067">
    <property type="component" value="Unassembled WGS sequence"/>
</dbReference>
<evidence type="ECO:0000313" key="2">
    <source>
        <dbReference type="Proteomes" id="UP000305067"/>
    </source>
</evidence>
<dbReference type="SUPFAM" id="SSF52047">
    <property type="entry name" value="RNI-like"/>
    <property type="match status" value="1"/>
</dbReference>